<dbReference type="STRING" id="1184151.AW736_09720"/>
<evidence type="ECO:0000256" key="3">
    <source>
        <dbReference type="ARBA" id="ARBA00023004"/>
    </source>
</evidence>
<dbReference type="PANTHER" id="PTHR35008">
    <property type="entry name" value="BLL4482 PROTEIN-RELATED"/>
    <property type="match status" value="1"/>
</dbReference>
<dbReference type="InterPro" id="IPR009056">
    <property type="entry name" value="Cyt_c-like_dom"/>
</dbReference>
<dbReference type="GO" id="GO:0046872">
    <property type="term" value="F:metal ion binding"/>
    <property type="evidence" value="ECO:0007669"/>
    <property type="project" value="UniProtKB-KW"/>
</dbReference>
<name>A0A178IJJ8_9BACT</name>
<dbReference type="AlphaFoldDB" id="A0A178IJJ8"/>
<dbReference type="PROSITE" id="PS51007">
    <property type="entry name" value="CYTC"/>
    <property type="match status" value="1"/>
</dbReference>
<keyword evidence="2 4" id="KW-0479">Metal-binding</keyword>
<evidence type="ECO:0000259" key="5">
    <source>
        <dbReference type="PROSITE" id="PS51007"/>
    </source>
</evidence>
<dbReference type="Proteomes" id="UP000078486">
    <property type="component" value="Unassembled WGS sequence"/>
</dbReference>
<proteinExistence type="predicted"/>
<dbReference type="PANTHER" id="PTHR35008:SF8">
    <property type="entry name" value="ALCOHOL DEHYDROGENASE CYTOCHROME C SUBUNIT"/>
    <property type="match status" value="1"/>
</dbReference>
<evidence type="ECO:0000256" key="1">
    <source>
        <dbReference type="ARBA" id="ARBA00022617"/>
    </source>
</evidence>
<dbReference type="GO" id="GO:0020037">
    <property type="term" value="F:heme binding"/>
    <property type="evidence" value="ECO:0007669"/>
    <property type="project" value="InterPro"/>
</dbReference>
<dbReference type="Gene3D" id="1.10.760.10">
    <property type="entry name" value="Cytochrome c-like domain"/>
    <property type="match status" value="1"/>
</dbReference>
<keyword evidence="7" id="KW-1185">Reference proteome</keyword>
<comment type="caution">
    <text evidence="6">The sequence shown here is derived from an EMBL/GenBank/DDBJ whole genome shotgun (WGS) entry which is preliminary data.</text>
</comment>
<dbReference type="GO" id="GO:0009055">
    <property type="term" value="F:electron transfer activity"/>
    <property type="evidence" value="ECO:0007669"/>
    <property type="project" value="InterPro"/>
</dbReference>
<feature type="domain" description="Cytochrome c" evidence="5">
    <location>
        <begin position="48"/>
        <end position="136"/>
    </location>
</feature>
<evidence type="ECO:0000256" key="2">
    <source>
        <dbReference type="ARBA" id="ARBA00022723"/>
    </source>
</evidence>
<organism evidence="6 7">
    <name type="scientific">Termitidicoccus mucosus</name>
    <dbReference type="NCBI Taxonomy" id="1184151"/>
    <lineage>
        <taxon>Bacteria</taxon>
        <taxon>Pseudomonadati</taxon>
        <taxon>Verrucomicrobiota</taxon>
        <taxon>Opitutia</taxon>
        <taxon>Opitutales</taxon>
        <taxon>Opitutaceae</taxon>
        <taxon>Termitidicoccus</taxon>
    </lineage>
</organism>
<dbReference type="EMBL" id="LRRQ01000075">
    <property type="protein sequence ID" value="OAM90052.1"/>
    <property type="molecule type" value="Genomic_DNA"/>
</dbReference>
<dbReference type="InterPro" id="IPR051459">
    <property type="entry name" value="Cytochrome_c-type_DH"/>
</dbReference>
<dbReference type="Pfam" id="PF00034">
    <property type="entry name" value="Cytochrom_C"/>
    <property type="match status" value="1"/>
</dbReference>
<dbReference type="RefSeq" id="WP_068770085.1">
    <property type="nucleotide sequence ID" value="NZ_CP109796.1"/>
</dbReference>
<reference evidence="6 7" key="1">
    <citation type="submission" date="2016-01" db="EMBL/GenBank/DDBJ databases">
        <title>High potential of lignocellulose degradation of a new Verrucomicrobia species.</title>
        <authorList>
            <person name="Wang Y."/>
            <person name="Shi Y."/>
            <person name="Qiu Z."/>
            <person name="Liu S."/>
            <person name="Yang H."/>
        </authorList>
    </citation>
    <scope>NUCLEOTIDE SEQUENCE [LARGE SCALE GENOMIC DNA]</scope>
    <source>
        <strain evidence="6 7">TSB47</strain>
    </source>
</reference>
<evidence type="ECO:0000256" key="4">
    <source>
        <dbReference type="PROSITE-ProRule" id="PRU00433"/>
    </source>
</evidence>
<sequence>MPFLTRLTLGLLVIPVALFAWVPAVVLQRHLYPPAPAVAANEAPLPADPLLRGKRIFAQTCAACHQPDGRGMPGVFPPLAGSDYLLSDPVRAVRIVLRGLSGPVTVNGAEYNSAMPPLPLSDADAADVLTWVLQAWDNNGPAVSVETVARIRAEEPSP</sequence>
<accession>A0A178IJJ8</accession>
<keyword evidence="1 4" id="KW-0349">Heme</keyword>
<dbReference type="SUPFAM" id="SSF46626">
    <property type="entry name" value="Cytochrome c"/>
    <property type="match status" value="1"/>
</dbReference>
<protein>
    <recommendedName>
        <fullName evidence="5">Cytochrome c domain-containing protein</fullName>
    </recommendedName>
</protein>
<evidence type="ECO:0000313" key="6">
    <source>
        <dbReference type="EMBL" id="OAM90052.1"/>
    </source>
</evidence>
<gene>
    <name evidence="6" type="ORF">AW736_09720</name>
</gene>
<evidence type="ECO:0000313" key="7">
    <source>
        <dbReference type="Proteomes" id="UP000078486"/>
    </source>
</evidence>
<dbReference type="InterPro" id="IPR036909">
    <property type="entry name" value="Cyt_c-like_dom_sf"/>
</dbReference>
<keyword evidence="3 4" id="KW-0408">Iron</keyword>